<dbReference type="PANTHER" id="PTHR33540">
    <property type="entry name" value="TRNA THREONYLCARBAMOYLADENOSINE BIOSYNTHESIS PROTEIN TSAE"/>
    <property type="match status" value="1"/>
</dbReference>
<evidence type="ECO:0000256" key="9">
    <source>
        <dbReference type="ARBA" id="ARBA00022842"/>
    </source>
</evidence>
<dbReference type="Gene3D" id="3.40.50.300">
    <property type="entry name" value="P-loop containing nucleotide triphosphate hydrolases"/>
    <property type="match status" value="1"/>
</dbReference>
<evidence type="ECO:0000256" key="8">
    <source>
        <dbReference type="ARBA" id="ARBA00022840"/>
    </source>
</evidence>
<keyword evidence="8" id="KW-0067">ATP-binding</keyword>
<evidence type="ECO:0000256" key="3">
    <source>
        <dbReference type="ARBA" id="ARBA00019010"/>
    </source>
</evidence>
<evidence type="ECO:0000313" key="11">
    <source>
        <dbReference type="EMBL" id="MEQ3353269.1"/>
    </source>
</evidence>
<comment type="subcellular location">
    <subcellularLocation>
        <location evidence="1">Cytoplasm</location>
    </subcellularLocation>
</comment>
<evidence type="ECO:0000256" key="6">
    <source>
        <dbReference type="ARBA" id="ARBA00022723"/>
    </source>
</evidence>
<dbReference type="InterPro" id="IPR027417">
    <property type="entry name" value="P-loop_NTPase"/>
</dbReference>
<evidence type="ECO:0000313" key="12">
    <source>
        <dbReference type="Proteomes" id="UP001481872"/>
    </source>
</evidence>
<reference evidence="11 12" key="1">
    <citation type="submission" date="2024-04" db="EMBL/GenBank/DDBJ databases">
        <title>Human intestinal bacterial collection.</title>
        <authorList>
            <person name="Pauvert C."/>
            <person name="Hitch T.C.A."/>
            <person name="Clavel T."/>
        </authorList>
    </citation>
    <scope>NUCLEOTIDE SEQUENCE [LARGE SCALE GENOMIC DNA]</scope>
    <source>
        <strain evidence="11 12">CLA-SR-H026</strain>
    </source>
</reference>
<protein>
    <recommendedName>
        <fullName evidence="3">tRNA threonylcarbamoyladenosine biosynthesis protein TsaE</fullName>
    </recommendedName>
    <alternativeName>
        <fullName evidence="10">t(6)A37 threonylcarbamoyladenosine biosynthesis protein TsaE</fullName>
    </alternativeName>
</protein>
<dbReference type="NCBIfam" id="TIGR00150">
    <property type="entry name" value="T6A_YjeE"/>
    <property type="match status" value="1"/>
</dbReference>
<keyword evidence="12" id="KW-1185">Reference proteome</keyword>
<evidence type="ECO:0000256" key="2">
    <source>
        <dbReference type="ARBA" id="ARBA00007599"/>
    </source>
</evidence>
<comment type="caution">
    <text evidence="11">The sequence shown here is derived from an EMBL/GenBank/DDBJ whole genome shotgun (WGS) entry which is preliminary data.</text>
</comment>
<keyword evidence="7" id="KW-0547">Nucleotide-binding</keyword>
<organism evidence="11 12">
    <name type="scientific">Aedoeadaptatus acetigenes</name>
    <dbReference type="NCBI Taxonomy" id="2981723"/>
    <lineage>
        <taxon>Bacteria</taxon>
        <taxon>Bacillati</taxon>
        <taxon>Bacillota</taxon>
        <taxon>Tissierellia</taxon>
        <taxon>Tissierellales</taxon>
        <taxon>Peptoniphilaceae</taxon>
        <taxon>Aedoeadaptatus</taxon>
    </lineage>
</organism>
<dbReference type="Proteomes" id="UP001481872">
    <property type="component" value="Unassembled WGS sequence"/>
</dbReference>
<dbReference type="PANTHER" id="PTHR33540:SF2">
    <property type="entry name" value="TRNA THREONYLCARBAMOYLADENOSINE BIOSYNTHESIS PROTEIN TSAE"/>
    <property type="match status" value="1"/>
</dbReference>
<proteinExistence type="inferred from homology"/>
<comment type="similarity">
    <text evidence="2">Belongs to the TsaE family.</text>
</comment>
<evidence type="ECO:0000256" key="7">
    <source>
        <dbReference type="ARBA" id="ARBA00022741"/>
    </source>
</evidence>
<evidence type="ECO:0000256" key="1">
    <source>
        <dbReference type="ARBA" id="ARBA00004496"/>
    </source>
</evidence>
<dbReference type="Pfam" id="PF02367">
    <property type="entry name" value="TsaE"/>
    <property type="match status" value="1"/>
</dbReference>
<dbReference type="RefSeq" id="WP_349053639.1">
    <property type="nucleotide sequence ID" value="NZ_JBBNPS010000005.1"/>
</dbReference>
<gene>
    <name evidence="11" type="primary">tsaE</name>
    <name evidence="11" type="ORF">AAA081_02995</name>
</gene>
<keyword evidence="9" id="KW-0460">Magnesium</keyword>
<dbReference type="SUPFAM" id="SSF52540">
    <property type="entry name" value="P-loop containing nucleoside triphosphate hydrolases"/>
    <property type="match status" value="1"/>
</dbReference>
<keyword evidence="6" id="KW-0479">Metal-binding</keyword>
<name>A0ABV1J504_9FIRM</name>
<evidence type="ECO:0000256" key="4">
    <source>
        <dbReference type="ARBA" id="ARBA00022490"/>
    </source>
</evidence>
<keyword evidence="4" id="KW-0963">Cytoplasm</keyword>
<evidence type="ECO:0000256" key="5">
    <source>
        <dbReference type="ARBA" id="ARBA00022694"/>
    </source>
</evidence>
<evidence type="ECO:0000256" key="10">
    <source>
        <dbReference type="ARBA" id="ARBA00032441"/>
    </source>
</evidence>
<dbReference type="InterPro" id="IPR003442">
    <property type="entry name" value="T6A_TsaE"/>
</dbReference>
<dbReference type="EMBL" id="JBBNPS010000005">
    <property type="protein sequence ID" value="MEQ3353269.1"/>
    <property type="molecule type" value="Genomic_DNA"/>
</dbReference>
<accession>A0ABV1J504</accession>
<sequence length="154" mass="17017">MILKTTAQTEAFGLYLGKKLKAYDVLALVGDLGTGKTTFVKALAKGMGLSSEVTSATFAILNIYEGELPLYHFDVYRLKDEDEFFDMGGEDMLDSGAVCAVEWADIIADSLPEDVLRLEFTRIDEDTRDVRATGFGPRGKELEEEVAAYENSRL</sequence>
<keyword evidence="5" id="KW-0819">tRNA processing</keyword>